<evidence type="ECO:0000256" key="1">
    <source>
        <dbReference type="SAM" id="Phobius"/>
    </source>
</evidence>
<name>A0A3G4ZX94_9VIRU</name>
<dbReference type="EMBL" id="MK072152">
    <property type="protein sequence ID" value="AYV79538.1"/>
    <property type="molecule type" value="Genomic_DNA"/>
</dbReference>
<sequence>MYFGDFFILALCSVIAIYSIKKYIYKKNTTQMAQLCKPKTACCFNAFPDAYNYLITLRNALAHDENNKQQFDSFRDDMNSLLCMMKQIRQSDNIDGVTKNEQTVMHAFDKIWTRKLMDGFNSLAVNLSADERVLLSNDLIELLARYRTATLMIVV</sequence>
<keyword evidence="1" id="KW-0812">Transmembrane</keyword>
<keyword evidence="1" id="KW-0472">Membrane</keyword>
<protein>
    <submittedName>
        <fullName evidence="2">Uncharacterized protein</fullName>
    </submittedName>
</protein>
<feature type="transmembrane region" description="Helical" evidence="1">
    <location>
        <begin position="6"/>
        <end position="24"/>
    </location>
</feature>
<evidence type="ECO:0000313" key="2">
    <source>
        <dbReference type="EMBL" id="AYV79538.1"/>
    </source>
</evidence>
<accession>A0A3G4ZX94</accession>
<reference evidence="2" key="1">
    <citation type="submission" date="2018-10" db="EMBL/GenBank/DDBJ databases">
        <title>Hidden diversity of soil giant viruses.</title>
        <authorList>
            <person name="Schulz F."/>
            <person name="Alteio L."/>
            <person name="Goudeau D."/>
            <person name="Ryan E.M."/>
            <person name="Malmstrom R.R."/>
            <person name="Blanchard J."/>
            <person name="Woyke T."/>
        </authorList>
    </citation>
    <scope>NUCLEOTIDE SEQUENCE</scope>
    <source>
        <strain evidence="2">FNV1</strain>
    </source>
</reference>
<gene>
    <name evidence="2" type="ORF">Faunusvirus21_2</name>
</gene>
<keyword evidence="1" id="KW-1133">Transmembrane helix</keyword>
<proteinExistence type="predicted"/>
<organism evidence="2">
    <name type="scientific">Faunusvirus sp</name>
    <dbReference type="NCBI Taxonomy" id="2487766"/>
    <lineage>
        <taxon>Viruses</taxon>
        <taxon>Varidnaviria</taxon>
        <taxon>Bamfordvirae</taxon>
        <taxon>Nucleocytoviricota</taxon>
        <taxon>Megaviricetes</taxon>
        <taxon>Imitervirales</taxon>
        <taxon>Mimiviridae</taxon>
    </lineage>
</organism>